<dbReference type="PANTHER" id="PTHR11727">
    <property type="entry name" value="DIMETHYLADENOSINE TRANSFERASE"/>
    <property type="match status" value="1"/>
</dbReference>
<keyword evidence="11" id="KW-1185">Reference proteome</keyword>
<evidence type="ECO:0000259" key="9">
    <source>
        <dbReference type="SMART" id="SM00650"/>
    </source>
</evidence>
<comment type="subcellular location">
    <subcellularLocation>
        <location evidence="7">Cytoplasm</location>
    </subcellularLocation>
</comment>
<comment type="caution">
    <text evidence="10">The sequence shown here is derived from an EMBL/GenBank/DDBJ whole genome shotgun (WGS) entry which is preliminary data.</text>
</comment>
<evidence type="ECO:0000256" key="3">
    <source>
        <dbReference type="ARBA" id="ARBA00022603"/>
    </source>
</evidence>
<sequence>MMKEEHRPRKRFGQNFLRDVSVIERILQAAQLDEQSRVLEIGPGLGALTDRLLGLAGQVKVMEVDRDLVARLEERRHPRLEIHVGDALLLPWEELLSEPPYTLVANLPYNISSQVLFRILDHRHLFSRLVLMFQKEVGDRLCAGPGTSAYGILSVLCPLWFDVRRVVLVRPGAFFPPPKVDSVVLAFDALPGPRVPVADEAFFRRVVKAAFAQRRKTLRNTLKAAGFAEADLLAALEVCAINPQARGETLSLEQFAQLAAALQK</sequence>
<feature type="binding site" evidence="7 8">
    <location>
        <position position="106"/>
    </location>
    <ligand>
        <name>S-adenosyl-L-methionine</name>
        <dbReference type="ChEBI" id="CHEBI:59789"/>
    </ligand>
</feature>
<dbReference type="AlphaFoldDB" id="A0A0C2EB53"/>
<evidence type="ECO:0000256" key="5">
    <source>
        <dbReference type="ARBA" id="ARBA00022691"/>
    </source>
</evidence>
<dbReference type="EC" id="2.1.1.182" evidence="7"/>
<feature type="binding site" evidence="7 8">
    <location>
        <position position="63"/>
    </location>
    <ligand>
        <name>S-adenosyl-L-methionine</name>
        <dbReference type="ChEBI" id="CHEBI:59789"/>
    </ligand>
</feature>
<dbReference type="PANTHER" id="PTHR11727:SF7">
    <property type="entry name" value="DIMETHYLADENOSINE TRANSFERASE-RELATED"/>
    <property type="match status" value="1"/>
</dbReference>
<protein>
    <recommendedName>
        <fullName evidence="7">Ribosomal RNA small subunit methyltransferase A</fullName>
        <ecNumber evidence="7">2.1.1.182</ecNumber>
    </recommendedName>
    <alternativeName>
        <fullName evidence="7">16S rRNA (adenine(1518)-N(6)/adenine(1519)-N(6))-dimethyltransferase</fullName>
    </alternativeName>
    <alternativeName>
        <fullName evidence="7">16S rRNA dimethyladenosine transferase</fullName>
    </alternativeName>
    <alternativeName>
        <fullName evidence="7">16S rRNA dimethylase</fullName>
    </alternativeName>
    <alternativeName>
        <fullName evidence="7">S-adenosylmethionine-6-N', N'-adenosyl(rRNA) dimethyltransferase</fullName>
    </alternativeName>
</protein>
<evidence type="ECO:0000256" key="8">
    <source>
        <dbReference type="PROSITE-ProRule" id="PRU01026"/>
    </source>
</evidence>
<name>A0A0C2EB53_9BACT</name>
<dbReference type="FunFam" id="1.10.8.100:FF:000001">
    <property type="entry name" value="Ribosomal RNA small subunit methyltransferase A"/>
    <property type="match status" value="1"/>
</dbReference>
<dbReference type="InterPro" id="IPR029063">
    <property type="entry name" value="SAM-dependent_MTases_sf"/>
</dbReference>
<comment type="similarity">
    <text evidence="7">Belongs to the class I-like SAM-binding methyltransferase superfamily. rRNA adenine N(6)-methyltransferase family. RsmA subfamily.</text>
</comment>
<dbReference type="NCBIfam" id="TIGR00755">
    <property type="entry name" value="ksgA"/>
    <property type="match status" value="1"/>
</dbReference>
<gene>
    <name evidence="7" type="primary">rsmA</name>
    <name evidence="7" type="synonym">ksgA</name>
    <name evidence="10" type="ORF">GFER_14600</name>
</gene>
<accession>A0A0C2EB53</accession>
<evidence type="ECO:0000256" key="1">
    <source>
        <dbReference type="ARBA" id="ARBA00022490"/>
    </source>
</evidence>
<feature type="binding site" evidence="7 8">
    <location>
        <position position="86"/>
    </location>
    <ligand>
        <name>S-adenosyl-L-methionine</name>
        <dbReference type="ChEBI" id="CHEBI:59789"/>
    </ligand>
</feature>
<dbReference type="SUPFAM" id="SSF53335">
    <property type="entry name" value="S-adenosyl-L-methionine-dependent methyltransferases"/>
    <property type="match status" value="1"/>
</dbReference>
<keyword evidence="2 7" id="KW-0698">rRNA processing</keyword>
<dbReference type="EMBL" id="JWJD01000007">
    <property type="protein sequence ID" value="KIH75818.1"/>
    <property type="molecule type" value="Genomic_DNA"/>
</dbReference>
<keyword evidence="3 7" id="KW-0489">Methyltransferase</keyword>
<dbReference type="InterPro" id="IPR020596">
    <property type="entry name" value="rRNA_Ade_Mease_Trfase_CS"/>
</dbReference>
<keyword evidence="1 7" id="KW-0963">Cytoplasm</keyword>
<keyword evidence="5 7" id="KW-0949">S-adenosyl-L-methionine</keyword>
<dbReference type="InterPro" id="IPR023165">
    <property type="entry name" value="rRNA_Ade_diMease-like_C"/>
</dbReference>
<feature type="binding site" evidence="7 8">
    <location>
        <position position="15"/>
    </location>
    <ligand>
        <name>S-adenosyl-L-methionine</name>
        <dbReference type="ChEBI" id="CHEBI:59789"/>
    </ligand>
</feature>
<evidence type="ECO:0000256" key="7">
    <source>
        <dbReference type="HAMAP-Rule" id="MF_00607"/>
    </source>
</evidence>
<feature type="binding site" evidence="7 8">
    <location>
        <position position="17"/>
    </location>
    <ligand>
        <name>S-adenosyl-L-methionine</name>
        <dbReference type="ChEBI" id="CHEBI:59789"/>
    </ligand>
</feature>
<dbReference type="GO" id="GO:0003723">
    <property type="term" value="F:RNA binding"/>
    <property type="evidence" value="ECO:0007669"/>
    <property type="project" value="UniProtKB-UniRule"/>
</dbReference>
<dbReference type="Gene3D" id="1.10.8.100">
    <property type="entry name" value="Ribosomal RNA adenine dimethylase-like, domain 2"/>
    <property type="match status" value="1"/>
</dbReference>
<dbReference type="SMART" id="SM00650">
    <property type="entry name" value="rADc"/>
    <property type="match status" value="1"/>
</dbReference>
<keyword evidence="6 7" id="KW-0694">RNA-binding</keyword>
<keyword evidence="4 7" id="KW-0808">Transferase</keyword>
<dbReference type="PROSITE" id="PS01131">
    <property type="entry name" value="RRNA_A_DIMETH"/>
    <property type="match status" value="1"/>
</dbReference>
<proteinExistence type="inferred from homology"/>
<dbReference type="GO" id="GO:0005829">
    <property type="term" value="C:cytosol"/>
    <property type="evidence" value="ECO:0007669"/>
    <property type="project" value="TreeGrafter"/>
</dbReference>
<evidence type="ECO:0000313" key="10">
    <source>
        <dbReference type="EMBL" id="KIH75818.1"/>
    </source>
</evidence>
<feature type="domain" description="Ribosomal RNA adenine methylase transferase N-terminal" evidence="9">
    <location>
        <begin position="22"/>
        <end position="191"/>
    </location>
</feature>
<dbReference type="CDD" id="cd02440">
    <property type="entry name" value="AdoMet_MTases"/>
    <property type="match status" value="1"/>
</dbReference>
<dbReference type="Gene3D" id="3.40.50.150">
    <property type="entry name" value="Vaccinia Virus protein VP39"/>
    <property type="match status" value="1"/>
</dbReference>
<dbReference type="PROSITE" id="PS51689">
    <property type="entry name" value="SAM_RNA_A_N6_MT"/>
    <property type="match status" value="1"/>
</dbReference>
<evidence type="ECO:0000256" key="6">
    <source>
        <dbReference type="ARBA" id="ARBA00022884"/>
    </source>
</evidence>
<evidence type="ECO:0000256" key="2">
    <source>
        <dbReference type="ARBA" id="ARBA00022552"/>
    </source>
</evidence>
<dbReference type="InterPro" id="IPR001737">
    <property type="entry name" value="KsgA/Erm"/>
</dbReference>
<comment type="catalytic activity">
    <reaction evidence="7">
        <text>adenosine(1518)/adenosine(1519) in 16S rRNA + 4 S-adenosyl-L-methionine = N(6)-dimethyladenosine(1518)/N(6)-dimethyladenosine(1519) in 16S rRNA + 4 S-adenosyl-L-homocysteine + 4 H(+)</text>
        <dbReference type="Rhea" id="RHEA:19609"/>
        <dbReference type="Rhea" id="RHEA-COMP:10232"/>
        <dbReference type="Rhea" id="RHEA-COMP:10233"/>
        <dbReference type="ChEBI" id="CHEBI:15378"/>
        <dbReference type="ChEBI" id="CHEBI:57856"/>
        <dbReference type="ChEBI" id="CHEBI:59789"/>
        <dbReference type="ChEBI" id="CHEBI:74411"/>
        <dbReference type="ChEBI" id="CHEBI:74493"/>
        <dbReference type="EC" id="2.1.1.182"/>
    </reaction>
</comment>
<feature type="binding site" evidence="7 8">
    <location>
        <position position="42"/>
    </location>
    <ligand>
        <name>S-adenosyl-L-methionine</name>
        <dbReference type="ChEBI" id="CHEBI:59789"/>
    </ligand>
</feature>
<dbReference type="GO" id="GO:0052908">
    <property type="term" value="F:16S rRNA (adenine(1518)-N(6)/adenine(1519)-N(6))-dimethyltransferase activity"/>
    <property type="evidence" value="ECO:0007669"/>
    <property type="project" value="UniProtKB-EC"/>
</dbReference>
<evidence type="ECO:0000256" key="4">
    <source>
        <dbReference type="ARBA" id="ARBA00022679"/>
    </source>
</evidence>
<dbReference type="InterPro" id="IPR020598">
    <property type="entry name" value="rRNA_Ade_methylase_Trfase_N"/>
</dbReference>
<dbReference type="HAMAP" id="MF_00607">
    <property type="entry name" value="16SrRNA_methyltr_A"/>
    <property type="match status" value="1"/>
</dbReference>
<reference evidence="10 11" key="1">
    <citation type="submission" date="2014-12" db="EMBL/GenBank/DDBJ databases">
        <title>Genomes of Geoalkalibacter ferrihydriticus and Geoalkalibacter subterraneus, two haloalkaliphilic metal-reducing members of the Geobacteraceae.</title>
        <authorList>
            <person name="Badalamenti J.P."/>
            <person name="Torres C.I."/>
            <person name="Krajmalnik-Brown R."/>
            <person name="Bond D.R."/>
        </authorList>
    </citation>
    <scope>NUCLEOTIDE SEQUENCE [LARGE SCALE GENOMIC DNA]</scope>
    <source>
        <strain evidence="10 11">DSM 17813</strain>
    </source>
</reference>
<organism evidence="10 11">
    <name type="scientific">Geoalkalibacter ferrihydriticus DSM 17813</name>
    <dbReference type="NCBI Taxonomy" id="1121915"/>
    <lineage>
        <taxon>Bacteria</taxon>
        <taxon>Pseudomonadati</taxon>
        <taxon>Thermodesulfobacteriota</taxon>
        <taxon>Desulfuromonadia</taxon>
        <taxon>Desulfuromonadales</taxon>
        <taxon>Geoalkalibacteraceae</taxon>
        <taxon>Geoalkalibacter</taxon>
    </lineage>
</organism>
<dbReference type="RefSeq" id="WP_040100601.1">
    <property type="nucleotide sequence ID" value="NZ_JWJD01000007.1"/>
</dbReference>
<evidence type="ECO:0000313" key="11">
    <source>
        <dbReference type="Proteomes" id="UP000035068"/>
    </source>
</evidence>
<dbReference type="Proteomes" id="UP000035068">
    <property type="component" value="Unassembled WGS sequence"/>
</dbReference>
<dbReference type="Pfam" id="PF00398">
    <property type="entry name" value="RrnaAD"/>
    <property type="match status" value="1"/>
</dbReference>
<comment type="function">
    <text evidence="7">Specifically dimethylates two adjacent adenosines (A1518 and A1519) in the loop of a conserved hairpin near the 3'-end of 16S rRNA in the 30S particle. May play a critical role in biogenesis of 30S subunits.</text>
</comment>
<dbReference type="InterPro" id="IPR011530">
    <property type="entry name" value="rRNA_adenine_dimethylase"/>
</dbReference>